<name>A0AA87Z9U0_FICCA</name>
<evidence type="ECO:0000313" key="2">
    <source>
        <dbReference type="Proteomes" id="UP001187192"/>
    </source>
</evidence>
<comment type="caution">
    <text evidence="1">The sequence shown here is derived from an EMBL/GenBank/DDBJ whole genome shotgun (WGS) entry which is preliminary data.</text>
</comment>
<sequence length="62" mass="7587">MGFEEEIGGRSRGRNWRRERMNGGVAAEIGGEREGERCEREWREESRRRRWVLRERLEVRVK</sequence>
<proteinExistence type="predicted"/>
<organism evidence="1 2">
    <name type="scientific">Ficus carica</name>
    <name type="common">Common fig</name>
    <dbReference type="NCBI Taxonomy" id="3494"/>
    <lineage>
        <taxon>Eukaryota</taxon>
        <taxon>Viridiplantae</taxon>
        <taxon>Streptophyta</taxon>
        <taxon>Embryophyta</taxon>
        <taxon>Tracheophyta</taxon>
        <taxon>Spermatophyta</taxon>
        <taxon>Magnoliopsida</taxon>
        <taxon>eudicotyledons</taxon>
        <taxon>Gunneridae</taxon>
        <taxon>Pentapetalae</taxon>
        <taxon>rosids</taxon>
        <taxon>fabids</taxon>
        <taxon>Rosales</taxon>
        <taxon>Moraceae</taxon>
        <taxon>Ficeae</taxon>
        <taxon>Ficus</taxon>
    </lineage>
</organism>
<dbReference type="AlphaFoldDB" id="A0AA87Z9U0"/>
<dbReference type="EMBL" id="BTGU01004075">
    <property type="protein sequence ID" value="GMN22048.1"/>
    <property type="molecule type" value="Genomic_DNA"/>
</dbReference>
<keyword evidence="2" id="KW-1185">Reference proteome</keyword>
<protein>
    <submittedName>
        <fullName evidence="1">Uncharacterized protein</fullName>
    </submittedName>
</protein>
<reference evidence="1" key="1">
    <citation type="submission" date="2023-07" db="EMBL/GenBank/DDBJ databases">
        <title>draft genome sequence of fig (Ficus carica).</title>
        <authorList>
            <person name="Takahashi T."/>
            <person name="Nishimura K."/>
        </authorList>
    </citation>
    <scope>NUCLEOTIDE SEQUENCE</scope>
</reference>
<accession>A0AA87Z9U0</accession>
<evidence type="ECO:0000313" key="1">
    <source>
        <dbReference type="EMBL" id="GMN22048.1"/>
    </source>
</evidence>
<dbReference type="Proteomes" id="UP001187192">
    <property type="component" value="Unassembled WGS sequence"/>
</dbReference>
<gene>
    <name evidence="1" type="ORF">TIFTF001_045598</name>
</gene>